<dbReference type="Pfam" id="PF00656">
    <property type="entry name" value="Peptidase_C14"/>
    <property type="match status" value="1"/>
</dbReference>
<dbReference type="EMBL" id="CAADFD010000125">
    <property type="protein sequence ID" value="VFJ67049.1"/>
    <property type="molecule type" value="Genomic_DNA"/>
</dbReference>
<dbReference type="Gene3D" id="3.40.50.1460">
    <property type="match status" value="1"/>
</dbReference>
<evidence type="ECO:0000256" key="1">
    <source>
        <dbReference type="SAM" id="Phobius"/>
    </source>
</evidence>
<dbReference type="PANTHER" id="PTHR22576:SF37">
    <property type="entry name" value="MUCOSA-ASSOCIATED LYMPHOID TISSUE LYMPHOMA TRANSLOCATION PROTEIN 1"/>
    <property type="match status" value="1"/>
</dbReference>
<dbReference type="Gene3D" id="3.40.50.10140">
    <property type="entry name" value="Toll/interleukin-1 receptor homology (TIR) domain"/>
    <property type="match status" value="1"/>
</dbReference>
<keyword evidence="1" id="KW-0472">Membrane</keyword>
<feature type="transmembrane region" description="Helical" evidence="1">
    <location>
        <begin position="217"/>
        <end position="240"/>
    </location>
</feature>
<accession>A0A450TIG8</accession>
<dbReference type="PROSITE" id="PS50104">
    <property type="entry name" value="TIR"/>
    <property type="match status" value="1"/>
</dbReference>
<reference evidence="4" key="1">
    <citation type="submission" date="2019-02" db="EMBL/GenBank/DDBJ databases">
        <authorList>
            <person name="Gruber-Vodicka R. H."/>
            <person name="Seah K. B. B."/>
        </authorList>
    </citation>
    <scope>NUCLEOTIDE SEQUENCE</scope>
    <source>
        <strain evidence="4">BECK_BZ106</strain>
    </source>
</reference>
<evidence type="ECO:0000259" key="3">
    <source>
        <dbReference type="PROSITE" id="PS50208"/>
    </source>
</evidence>
<name>A0A450TIG8_9GAMM</name>
<dbReference type="SMART" id="SM00255">
    <property type="entry name" value="TIR"/>
    <property type="match status" value="1"/>
</dbReference>
<organism evidence="4">
    <name type="scientific">Candidatus Kentrum sp. FW</name>
    <dbReference type="NCBI Taxonomy" id="2126338"/>
    <lineage>
        <taxon>Bacteria</taxon>
        <taxon>Pseudomonadati</taxon>
        <taxon>Pseudomonadota</taxon>
        <taxon>Gammaproteobacteria</taxon>
        <taxon>Candidatus Kentrum</taxon>
    </lineage>
</organism>
<evidence type="ECO:0000313" key="4">
    <source>
        <dbReference type="EMBL" id="VFJ67049.1"/>
    </source>
</evidence>
<dbReference type="InterPro" id="IPR029030">
    <property type="entry name" value="Caspase-like_dom_sf"/>
</dbReference>
<proteinExistence type="predicted"/>
<dbReference type="SUPFAM" id="SSF52129">
    <property type="entry name" value="Caspase-like"/>
    <property type="match status" value="1"/>
</dbReference>
<dbReference type="GO" id="GO:0006508">
    <property type="term" value="P:proteolysis"/>
    <property type="evidence" value="ECO:0007669"/>
    <property type="project" value="InterPro"/>
</dbReference>
<keyword evidence="1" id="KW-1133">Transmembrane helix</keyword>
<dbReference type="PROSITE" id="PS50208">
    <property type="entry name" value="CASPASE_P20"/>
    <property type="match status" value="1"/>
</dbReference>
<dbReference type="GO" id="GO:0007165">
    <property type="term" value="P:signal transduction"/>
    <property type="evidence" value="ECO:0007669"/>
    <property type="project" value="InterPro"/>
</dbReference>
<dbReference type="Pfam" id="PF13676">
    <property type="entry name" value="TIR_2"/>
    <property type="match status" value="1"/>
</dbReference>
<dbReference type="AlphaFoldDB" id="A0A450TIG8"/>
<dbReference type="InterPro" id="IPR001309">
    <property type="entry name" value="Pept_C14_p20"/>
</dbReference>
<feature type="domain" description="Caspase family p20" evidence="3">
    <location>
        <begin position="294"/>
        <end position="374"/>
    </location>
</feature>
<evidence type="ECO:0000259" key="2">
    <source>
        <dbReference type="PROSITE" id="PS50104"/>
    </source>
</evidence>
<dbReference type="InterPro" id="IPR011600">
    <property type="entry name" value="Pept_C14_caspase"/>
</dbReference>
<feature type="domain" description="TIR" evidence="2">
    <location>
        <begin position="30"/>
        <end position="155"/>
    </location>
</feature>
<dbReference type="PANTHER" id="PTHR22576">
    <property type="entry name" value="MUCOSA ASSOCIATED LYMPHOID TISSUE LYMPHOMA TRANSLOCATION PROTEIN 1/PARACASPASE"/>
    <property type="match status" value="1"/>
</dbReference>
<dbReference type="GO" id="GO:0004197">
    <property type="term" value="F:cysteine-type endopeptidase activity"/>
    <property type="evidence" value="ECO:0007669"/>
    <property type="project" value="InterPro"/>
</dbReference>
<dbReference type="InterPro" id="IPR052039">
    <property type="entry name" value="Caspase-related_regulators"/>
</dbReference>
<dbReference type="SUPFAM" id="SSF52200">
    <property type="entry name" value="Toll/Interleukin receptor TIR domain"/>
    <property type="match status" value="1"/>
</dbReference>
<dbReference type="InterPro" id="IPR000157">
    <property type="entry name" value="TIR_dom"/>
</dbReference>
<gene>
    <name evidence="4" type="ORF">BECKFW1821B_GA0114236_11259</name>
</gene>
<sequence>MTTGTTPKRFIPRWTSRLSPRRRANPAQGKRFAAFISYKHVSSTSFAAQLERALKSYAKPLLARPRKIFRDEKHFAPGVDLPRLIEEALQDSEYLLLLASPESAKSPWVQDELKLWCRDLKRQEQLIVILLDGDIAVDDKSKQIDWSGTDALPAFMAEHLTTVPLYLDLRKLARLEDISLNDPGFKHAINGIVARFRGIDPNEMLGEEIRLRRKTLWLRNGAVAALAALTVLSGIFGFLADSARSVAEDQREIAEEKTKEAERSLANNYWASGIGAEEGNDPVAALYDFGKYHALIIGNDDYKKESGLNPLENARRDAEAMSKVLREQYGFETKVLLDATRQEIFRALSHFRKTLGDGDNLLIYYAGHGLVDDIDESTKKGYWLPVDATTDDKANWVSNDDITTSLQAMAKRKKVKHILVVADSCYSGTLTRGVTISLDYDGNNPDLAFYKRLANENSYTVMTSGGIEEVIDGGGKDGHSIFATAFTEALEEQKNHIVRAKDLFNNNIERKVTDNASGQMPHYERIRNIRYKNDGDFLFVRRPSLKD</sequence>
<protein>
    <submittedName>
        <fullName evidence="4">TIR domain-containing protein</fullName>
    </submittedName>
</protein>
<keyword evidence="1" id="KW-0812">Transmembrane</keyword>
<dbReference type="InterPro" id="IPR035897">
    <property type="entry name" value="Toll_tir_struct_dom_sf"/>
</dbReference>